<dbReference type="PANTHER" id="PTHR10774:SF217">
    <property type="entry name" value="OS06G0685300 PROTEIN"/>
    <property type="match status" value="1"/>
</dbReference>
<comment type="caution">
    <text evidence="2">The sequence shown here is derived from an EMBL/GenBank/DDBJ whole genome shotgun (WGS) entry which is preliminary data.</text>
</comment>
<proteinExistence type="predicted"/>
<dbReference type="FunFam" id="2.60.40.150:FF:000066">
    <property type="entry name" value="Extended synaptotagmin-2"/>
    <property type="match status" value="1"/>
</dbReference>
<dbReference type="PANTHER" id="PTHR10774">
    <property type="entry name" value="EXTENDED SYNAPTOTAGMIN-RELATED"/>
    <property type="match status" value="1"/>
</dbReference>
<dbReference type="AlphaFoldDB" id="A0ABD3AZ76"/>
<dbReference type="CDD" id="cd00030">
    <property type="entry name" value="C2"/>
    <property type="match status" value="1"/>
</dbReference>
<dbReference type="PROSITE" id="PS50004">
    <property type="entry name" value="C2"/>
    <property type="match status" value="1"/>
</dbReference>
<evidence type="ECO:0000313" key="2">
    <source>
        <dbReference type="EMBL" id="KAL3536269.1"/>
    </source>
</evidence>
<gene>
    <name evidence="2" type="ORF">ACH5RR_004730</name>
</gene>
<dbReference type="InterPro" id="IPR000008">
    <property type="entry name" value="C2_dom"/>
</dbReference>
<reference evidence="2 3" key="1">
    <citation type="submission" date="2024-11" db="EMBL/GenBank/DDBJ databases">
        <title>A near-complete genome assembly of Cinchona calisaya.</title>
        <authorList>
            <person name="Lian D.C."/>
            <person name="Zhao X.W."/>
            <person name="Wei L."/>
        </authorList>
    </citation>
    <scope>NUCLEOTIDE SEQUENCE [LARGE SCALE GENOMIC DNA]</scope>
    <source>
        <tissue evidence="2">Nenye</tissue>
    </source>
</reference>
<dbReference type="Gene3D" id="2.60.40.150">
    <property type="entry name" value="C2 domain"/>
    <property type="match status" value="1"/>
</dbReference>
<dbReference type="SUPFAM" id="SSF49562">
    <property type="entry name" value="C2 domain (Calcium/lipid-binding domain, CaLB)"/>
    <property type="match status" value="1"/>
</dbReference>
<keyword evidence="3" id="KW-1185">Reference proteome</keyword>
<protein>
    <recommendedName>
        <fullName evidence="1">C2 domain-containing protein</fullName>
    </recommendedName>
</protein>
<dbReference type="InterPro" id="IPR035892">
    <property type="entry name" value="C2_domain_sf"/>
</dbReference>
<dbReference type="SMART" id="SM00239">
    <property type="entry name" value="C2"/>
    <property type="match status" value="1"/>
</dbReference>
<feature type="domain" description="C2" evidence="1">
    <location>
        <begin position="20"/>
        <end position="140"/>
    </location>
</feature>
<dbReference type="Proteomes" id="UP001630127">
    <property type="component" value="Unassembled WGS sequence"/>
</dbReference>
<organism evidence="2 3">
    <name type="scientific">Cinchona calisaya</name>
    <dbReference type="NCBI Taxonomy" id="153742"/>
    <lineage>
        <taxon>Eukaryota</taxon>
        <taxon>Viridiplantae</taxon>
        <taxon>Streptophyta</taxon>
        <taxon>Embryophyta</taxon>
        <taxon>Tracheophyta</taxon>
        <taxon>Spermatophyta</taxon>
        <taxon>Magnoliopsida</taxon>
        <taxon>eudicotyledons</taxon>
        <taxon>Gunneridae</taxon>
        <taxon>Pentapetalae</taxon>
        <taxon>asterids</taxon>
        <taxon>lamiids</taxon>
        <taxon>Gentianales</taxon>
        <taxon>Rubiaceae</taxon>
        <taxon>Cinchonoideae</taxon>
        <taxon>Cinchoneae</taxon>
        <taxon>Cinchona</taxon>
    </lineage>
</organism>
<accession>A0ABD3AZ76</accession>
<dbReference type="Pfam" id="PF00168">
    <property type="entry name" value="C2"/>
    <property type="match status" value="1"/>
</dbReference>
<dbReference type="EMBL" id="JBJUIK010000002">
    <property type="protein sequence ID" value="KAL3536269.1"/>
    <property type="molecule type" value="Genomic_DNA"/>
</dbReference>
<evidence type="ECO:0000313" key="3">
    <source>
        <dbReference type="Proteomes" id="UP001630127"/>
    </source>
</evidence>
<dbReference type="InterPro" id="IPR045050">
    <property type="entry name" value="Synaptotagmin_plant"/>
</dbReference>
<sequence>MLEITFVPFLEDSKKFNIVPDYSRSESIEEVPADNLSGAGLLLVTVIGAEDVEGKSHNNPYALVLFKGEKKKTKSINKSRNPSWNEEFQFVLEEAPSKDQIHIEVLSQRRGIGFRSKESMGHVDINLGDVVHNGRINEKYHLINSQDGIIHVEIQWKVI</sequence>
<evidence type="ECO:0000259" key="1">
    <source>
        <dbReference type="PROSITE" id="PS50004"/>
    </source>
</evidence>
<name>A0ABD3AZ76_9GENT</name>